<protein>
    <submittedName>
        <fullName evidence="1">Uncharacterized protein</fullName>
    </submittedName>
</protein>
<proteinExistence type="predicted"/>
<dbReference type="AlphaFoldDB" id="A0A0V0RWF7"/>
<reference evidence="1 2" key="1">
    <citation type="submission" date="2015-01" db="EMBL/GenBank/DDBJ databases">
        <title>Evolution of Trichinella species and genotypes.</title>
        <authorList>
            <person name="Korhonen P.K."/>
            <person name="Edoardo P."/>
            <person name="Giuseppe L.R."/>
            <person name="Gasser R.B."/>
        </authorList>
    </citation>
    <scope>NUCLEOTIDE SEQUENCE [LARGE SCALE GENOMIC DNA]</scope>
    <source>
        <strain evidence="1">ISS37</strain>
    </source>
</reference>
<dbReference type="Proteomes" id="UP000054630">
    <property type="component" value="Unassembled WGS sequence"/>
</dbReference>
<accession>A0A0V0RWF7</accession>
<name>A0A0V0RWF7_9BILA</name>
<sequence length="63" mass="7145">MAFNCPLALELNKNFGEAACLAFANIYLEMKVEDHDPLINPYMAKMLSYSILRNGDETLSFEL</sequence>
<keyword evidence="2" id="KW-1185">Reference proteome</keyword>
<comment type="caution">
    <text evidence="1">The sequence shown here is derived from an EMBL/GenBank/DDBJ whole genome shotgun (WGS) entry which is preliminary data.</text>
</comment>
<evidence type="ECO:0000313" key="1">
    <source>
        <dbReference type="EMBL" id="KRX18804.1"/>
    </source>
</evidence>
<evidence type="ECO:0000313" key="2">
    <source>
        <dbReference type="Proteomes" id="UP000054630"/>
    </source>
</evidence>
<organism evidence="1 2">
    <name type="scientific">Trichinella nelsoni</name>
    <dbReference type="NCBI Taxonomy" id="6336"/>
    <lineage>
        <taxon>Eukaryota</taxon>
        <taxon>Metazoa</taxon>
        <taxon>Ecdysozoa</taxon>
        <taxon>Nematoda</taxon>
        <taxon>Enoplea</taxon>
        <taxon>Dorylaimia</taxon>
        <taxon>Trichinellida</taxon>
        <taxon>Trichinellidae</taxon>
        <taxon>Trichinella</taxon>
    </lineage>
</organism>
<gene>
    <name evidence="1" type="ORF">T07_4705</name>
</gene>
<dbReference type="EMBL" id="JYDL01000068">
    <property type="protein sequence ID" value="KRX18804.1"/>
    <property type="molecule type" value="Genomic_DNA"/>
</dbReference>